<keyword evidence="2 7" id="KW-0813">Transport</keyword>
<evidence type="ECO:0000256" key="6">
    <source>
        <dbReference type="ARBA" id="ARBA00023136"/>
    </source>
</evidence>
<comment type="similarity">
    <text evidence="7">Belongs to the binding-protein-dependent transport system permease family.</text>
</comment>
<dbReference type="eggNOG" id="COG0601">
    <property type="taxonomic scope" value="Bacteria"/>
</dbReference>
<dbReference type="GO" id="GO:0055085">
    <property type="term" value="P:transmembrane transport"/>
    <property type="evidence" value="ECO:0007669"/>
    <property type="project" value="InterPro"/>
</dbReference>
<evidence type="ECO:0000256" key="3">
    <source>
        <dbReference type="ARBA" id="ARBA00022475"/>
    </source>
</evidence>
<dbReference type="STRING" id="167539.Pro_1153"/>
<accession>Q7VBE2</accession>
<dbReference type="InterPro" id="IPR045621">
    <property type="entry name" value="BPD_transp_1_N"/>
</dbReference>
<dbReference type="PANTHER" id="PTHR43163">
    <property type="entry name" value="DIPEPTIDE TRANSPORT SYSTEM PERMEASE PROTEIN DPPB-RELATED"/>
    <property type="match status" value="1"/>
</dbReference>
<dbReference type="PROSITE" id="PS50928">
    <property type="entry name" value="ABC_TM1"/>
    <property type="match status" value="1"/>
</dbReference>
<feature type="transmembrane region" description="Helical" evidence="7">
    <location>
        <begin position="261"/>
        <end position="287"/>
    </location>
</feature>
<dbReference type="EnsemblBacteria" id="AAQ00198">
    <property type="protein sequence ID" value="AAQ00198"/>
    <property type="gene ID" value="Pro_1153"/>
</dbReference>
<evidence type="ECO:0000256" key="7">
    <source>
        <dbReference type="RuleBase" id="RU363032"/>
    </source>
</evidence>
<gene>
    <name evidence="9" type="primary">dppB</name>
    <name evidence="9" type="ordered locus">Pro_1153</name>
</gene>
<evidence type="ECO:0000256" key="5">
    <source>
        <dbReference type="ARBA" id="ARBA00022989"/>
    </source>
</evidence>
<dbReference type="PATRIC" id="fig|167539.5.peg.1207"/>
<keyword evidence="6 7" id="KW-0472">Membrane</keyword>
<evidence type="ECO:0000256" key="1">
    <source>
        <dbReference type="ARBA" id="ARBA00004651"/>
    </source>
</evidence>
<comment type="subcellular location">
    <subcellularLocation>
        <location evidence="1 7">Cell membrane</location>
        <topology evidence="1 7">Multi-pass membrane protein</topology>
    </subcellularLocation>
</comment>
<keyword evidence="3" id="KW-1003">Cell membrane</keyword>
<dbReference type="InterPro" id="IPR035906">
    <property type="entry name" value="MetI-like_sf"/>
</dbReference>
<reference evidence="9 10" key="1">
    <citation type="journal article" date="2003" name="Proc. Natl. Acad. Sci. U.S.A.">
        <title>Genome sequence of the cyanobacterium Prochlorococcus marinus SS120, a nearly minimal oxyphototrophic genome.</title>
        <authorList>
            <person name="Dufresne A."/>
            <person name="Salanoubat M."/>
            <person name="Partensky F."/>
            <person name="Artiguenave F."/>
            <person name="Axmann I.M."/>
            <person name="Barbe V."/>
            <person name="Duprat S."/>
            <person name="Galperin M.Y."/>
            <person name="Koonin E.V."/>
            <person name="Le Gall F."/>
            <person name="Makarova K.S."/>
            <person name="Ostrowski M."/>
            <person name="Oztas S."/>
            <person name="Robert C."/>
            <person name="Rogozin I.B."/>
            <person name="Scanlan D.J."/>
            <person name="Tandeau de Marsac N."/>
            <person name="Weissenbach J."/>
            <person name="Wincker P."/>
            <person name="Wolf Y.I."/>
            <person name="Hess W.R."/>
        </authorList>
    </citation>
    <scope>NUCLEOTIDE SEQUENCE [LARGE SCALE GENOMIC DNA]</scope>
    <source>
        <strain evidence="10">SARG / CCMP1375 / SS120</strain>
    </source>
</reference>
<feature type="transmembrane region" description="Helical" evidence="7">
    <location>
        <begin position="140"/>
        <end position="168"/>
    </location>
</feature>
<dbReference type="CDD" id="cd06261">
    <property type="entry name" value="TM_PBP2"/>
    <property type="match status" value="1"/>
</dbReference>
<dbReference type="OrthoDB" id="9773683at2"/>
<dbReference type="Proteomes" id="UP000001420">
    <property type="component" value="Chromosome"/>
</dbReference>
<dbReference type="KEGG" id="pma:Pro_1153"/>
<feature type="domain" description="ABC transmembrane type-1" evidence="8">
    <location>
        <begin position="101"/>
        <end position="330"/>
    </location>
</feature>
<sequence>MNRARSLLKYSLTRLALAPVMLWLISSLVFLLLRVAPGDPVDAILGNRADYAAREAMRAKLGLDIPLINQYFKYLNGLIHGDLGQSLNNQESVRETIANTLPASIELGIIALLIASIIGLIVGFTGIAKPEGKTDLAGRLFGIGTYALPPFWAAMLIQMLFAVVLGWLPVGGRFPPSLSPPQGSGFLILDSIRKGDLDALGGAIRHLVLPASTLGILLSGIFSRSLRINLEKVLSTNYIQAASSRGIKKSQIIFSHALPNALLPVLTIAGLTISSLIGGALLIEVTFSWPGIALGLKEAISQRDYNMVQGIVVIISTIVVMVSLTIDLLIAFIDPRVKY</sequence>
<dbReference type="InterPro" id="IPR000515">
    <property type="entry name" value="MetI-like"/>
</dbReference>
<keyword evidence="10" id="KW-1185">Reference proteome</keyword>
<dbReference type="Gene3D" id="1.10.3720.10">
    <property type="entry name" value="MetI-like"/>
    <property type="match status" value="1"/>
</dbReference>
<feature type="transmembrane region" description="Helical" evidence="7">
    <location>
        <begin position="307"/>
        <end position="333"/>
    </location>
</feature>
<dbReference type="SUPFAM" id="SSF161098">
    <property type="entry name" value="MetI-like"/>
    <property type="match status" value="1"/>
</dbReference>
<organism evidence="9 10">
    <name type="scientific">Prochlorococcus marinus (strain SARG / CCMP1375 / SS120)</name>
    <dbReference type="NCBI Taxonomy" id="167539"/>
    <lineage>
        <taxon>Bacteria</taxon>
        <taxon>Bacillati</taxon>
        <taxon>Cyanobacteriota</taxon>
        <taxon>Cyanophyceae</taxon>
        <taxon>Synechococcales</taxon>
        <taxon>Prochlorococcaceae</taxon>
        <taxon>Prochlorococcus</taxon>
    </lineage>
</organism>
<dbReference type="RefSeq" id="WP_011125305.1">
    <property type="nucleotide sequence ID" value="NC_005042.1"/>
</dbReference>
<dbReference type="AlphaFoldDB" id="Q7VBE2"/>
<feature type="transmembrane region" description="Helical" evidence="7">
    <location>
        <begin position="203"/>
        <end position="222"/>
    </location>
</feature>
<evidence type="ECO:0000313" key="9">
    <source>
        <dbReference type="EMBL" id="AAQ00198.1"/>
    </source>
</evidence>
<dbReference type="Pfam" id="PF19300">
    <property type="entry name" value="BPD_transp_1_N"/>
    <property type="match status" value="1"/>
</dbReference>
<name>Q7VBE2_PROMA</name>
<evidence type="ECO:0000256" key="4">
    <source>
        <dbReference type="ARBA" id="ARBA00022692"/>
    </source>
</evidence>
<dbReference type="HOGENOM" id="CLU_036879_0_0_3"/>
<dbReference type="GO" id="GO:0005886">
    <property type="term" value="C:plasma membrane"/>
    <property type="evidence" value="ECO:0007669"/>
    <property type="project" value="UniProtKB-SubCell"/>
</dbReference>
<dbReference type="PANTHER" id="PTHR43163:SF6">
    <property type="entry name" value="DIPEPTIDE TRANSPORT SYSTEM PERMEASE PROTEIN DPPB-RELATED"/>
    <property type="match status" value="1"/>
</dbReference>
<evidence type="ECO:0000259" key="8">
    <source>
        <dbReference type="PROSITE" id="PS50928"/>
    </source>
</evidence>
<dbReference type="EMBL" id="AE017126">
    <property type="protein sequence ID" value="AAQ00198.1"/>
    <property type="molecule type" value="Genomic_DNA"/>
</dbReference>
<proteinExistence type="inferred from homology"/>
<dbReference type="Pfam" id="PF00528">
    <property type="entry name" value="BPD_transp_1"/>
    <property type="match status" value="1"/>
</dbReference>
<evidence type="ECO:0000313" key="10">
    <source>
        <dbReference type="Proteomes" id="UP000001420"/>
    </source>
</evidence>
<feature type="transmembrane region" description="Helical" evidence="7">
    <location>
        <begin position="107"/>
        <end position="128"/>
    </location>
</feature>
<keyword evidence="4 7" id="KW-0812">Transmembrane</keyword>
<protein>
    <submittedName>
        <fullName evidence="9">ABC-type oligopeptide transport system permease</fullName>
    </submittedName>
</protein>
<feature type="transmembrane region" description="Helical" evidence="7">
    <location>
        <begin position="12"/>
        <end position="33"/>
    </location>
</feature>
<evidence type="ECO:0000256" key="2">
    <source>
        <dbReference type="ARBA" id="ARBA00022448"/>
    </source>
</evidence>
<keyword evidence="5 7" id="KW-1133">Transmembrane helix</keyword>